<reference evidence="2 3" key="1">
    <citation type="submission" date="2016-09" db="EMBL/GenBank/DDBJ databases">
        <title>Complete genome sequencing of Streptomyces lydicus 103 and metabolic pathways analysis of antibiotic biosynthesis.</title>
        <authorList>
            <person name="Jia N."/>
            <person name="Ding M.-Z."/>
            <person name="Gao F."/>
            <person name="Yuan Y.-J."/>
        </authorList>
    </citation>
    <scope>NUCLEOTIDE SEQUENCE [LARGE SCALE GENOMIC DNA]</scope>
    <source>
        <strain evidence="2 3">103</strain>
    </source>
</reference>
<feature type="domain" description="Winged helix-turn helix" evidence="1">
    <location>
        <begin position="96"/>
        <end position="154"/>
    </location>
</feature>
<organism evidence="2 3">
    <name type="scientific">Streptomyces lydicus</name>
    <dbReference type="NCBI Taxonomy" id="47763"/>
    <lineage>
        <taxon>Bacteria</taxon>
        <taxon>Bacillati</taxon>
        <taxon>Actinomycetota</taxon>
        <taxon>Actinomycetes</taxon>
        <taxon>Kitasatosporales</taxon>
        <taxon>Streptomycetaceae</taxon>
        <taxon>Streptomyces</taxon>
    </lineage>
</organism>
<dbReference type="InterPro" id="IPR025959">
    <property type="entry name" value="Winged_HTH_dom"/>
</dbReference>
<dbReference type="InterPro" id="IPR009057">
    <property type="entry name" value="Homeodomain-like_sf"/>
</dbReference>
<dbReference type="Pfam" id="PF13551">
    <property type="entry name" value="HTH_29"/>
    <property type="match status" value="1"/>
</dbReference>
<name>A0A1D7VN77_9ACTN</name>
<dbReference type="KEGG" id="slc:SL103_18545"/>
<gene>
    <name evidence="2" type="ORF">SL103_18545</name>
</gene>
<dbReference type="EMBL" id="CP017157">
    <property type="protein sequence ID" value="AOP47968.1"/>
    <property type="molecule type" value="Genomic_DNA"/>
</dbReference>
<dbReference type="Proteomes" id="UP000094094">
    <property type="component" value="Chromosome"/>
</dbReference>
<evidence type="ECO:0000313" key="3">
    <source>
        <dbReference type="Proteomes" id="UP000094094"/>
    </source>
</evidence>
<proteinExistence type="predicted"/>
<evidence type="ECO:0000259" key="1">
    <source>
        <dbReference type="Pfam" id="PF13592"/>
    </source>
</evidence>
<dbReference type="SUPFAM" id="SSF46689">
    <property type="entry name" value="Homeodomain-like"/>
    <property type="match status" value="1"/>
</dbReference>
<dbReference type="Pfam" id="PF13592">
    <property type="entry name" value="HTH_33"/>
    <property type="match status" value="1"/>
</dbReference>
<evidence type="ECO:0000313" key="2">
    <source>
        <dbReference type="EMBL" id="AOP47968.1"/>
    </source>
</evidence>
<dbReference type="AlphaFoldDB" id="A0A1D7VN77"/>
<keyword evidence="3" id="KW-1185">Reference proteome</keyword>
<protein>
    <submittedName>
        <fullName evidence="2">Transposase</fullName>
    </submittedName>
</protein>
<accession>A0A1D7VN77</accession>
<dbReference type="OrthoDB" id="8479510at2"/>
<sequence>MRYAQGGGLTAERQVQREQVRSGTGVRFARGERALVIARDLRVSERSVERWRRAWREGGVEALRSVGPPKASKVSDEQFTLLEVELGRGPTAHGWEDQRWTLERVRAVIERRFRLVCSVAGVWRVLHRHGWSWQSPARRAVERDEDAVGLWKKDVCPQVEAPRRRSGLGSSLRTRPGSR</sequence>